<dbReference type="PANTHER" id="PTHR11601">
    <property type="entry name" value="CYSTEINE DESULFURYLASE FAMILY MEMBER"/>
    <property type="match status" value="1"/>
</dbReference>
<dbReference type="PANTHER" id="PTHR11601:SF34">
    <property type="entry name" value="CYSTEINE DESULFURASE"/>
    <property type="match status" value="1"/>
</dbReference>
<evidence type="ECO:0000256" key="1">
    <source>
        <dbReference type="ARBA" id="ARBA00001933"/>
    </source>
</evidence>
<dbReference type="Gene3D" id="3.40.640.10">
    <property type="entry name" value="Type I PLP-dependent aspartate aminotransferase-like (Major domain)"/>
    <property type="match status" value="1"/>
</dbReference>
<dbReference type="Gene3D" id="1.10.260.50">
    <property type="match status" value="1"/>
</dbReference>
<reference evidence="11" key="1">
    <citation type="submission" date="2017-09" db="EMBL/GenBank/DDBJ databases">
        <title>Depth-based differentiation of microbial function through sediment-hosted aquifers and enrichment of novel symbionts in the deep terrestrial subsurface.</title>
        <authorList>
            <person name="Probst A.J."/>
            <person name="Ladd B."/>
            <person name="Jarett J.K."/>
            <person name="Geller-Mcgrath D.E."/>
            <person name="Sieber C.M.K."/>
            <person name="Emerson J.B."/>
            <person name="Anantharaman K."/>
            <person name="Thomas B.C."/>
            <person name="Malmstrom R."/>
            <person name="Stieglmeier M."/>
            <person name="Klingl A."/>
            <person name="Woyke T."/>
            <person name="Ryan C.M."/>
            <person name="Banfield J.F."/>
        </authorList>
    </citation>
    <scope>NUCLEOTIDE SEQUENCE [LARGE SCALE GENOMIC DNA]</scope>
</reference>
<keyword evidence="7" id="KW-0411">Iron-sulfur</keyword>
<evidence type="ECO:0000256" key="7">
    <source>
        <dbReference type="ARBA" id="ARBA00023014"/>
    </source>
</evidence>
<comment type="catalytic activity">
    <reaction evidence="8">
        <text>(sulfur carrier)-H + L-cysteine = (sulfur carrier)-SH + L-alanine</text>
        <dbReference type="Rhea" id="RHEA:43892"/>
        <dbReference type="Rhea" id="RHEA-COMP:14737"/>
        <dbReference type="Rhea" id="RHEA-COMP:14739"/>
        <dbReference type="ChEBI" id="CHEBI:29917"/>
        <dbReference type="ChEBI" id="CHEBI:35235"/>
        <dbReference type="ChEBI" id="CHEBI:57972"/>
        <dbReference type="ChEBI" id="CHEBI:64428"/>
        <dbReference type="EC" id="2.8.1.7"/>
    </reaction>
</comment>
<comment type="cofactor">
    <cofactor evidence="1">
        <name>pyridoxal 5'-phosphate</name>
        <dbReference type="ChEBI" id="CHEBI:597326"/>
    </cofactor>
</comment>
<organism evidence="10 11">
    <name type="scientific">Candidatus Yonathbacteria bacterium CG_4_9_14_0_8_um_filter_46_47</name>
    <dbReference type="NCBI Taxonomy" id="1975106"/>
    <lineage>
        <taxon>Bacteria</taxon>
        <taxon>Candidatus Yonathiibacteriota</taxon>
    </lineage>
</organism>
<dbReference type="FunFam" id="3.40.640.10:FF:000084">
    <property type="entry name" value="IscS-like cysteine desulfurase"/>
    <property type="match status" value="1"/>
</dbReference>
<dbReference type="PIRSF" id="PIRSF005572">
    <property type="entry name" value="NifS"/>
    <property type="match status" value="1"/>
</dbReference>
<dbReference type="InterPro" id="IPR016454">
    <property type="entry name" value="Cysteine_dSase"/>
</dbReference>
<protein>
    <submittedName>
        <fullName evidence="10">Cysteine desulfurase NifS</fullName>
    </submittedName>
</protein>
<dbReference type="Gene3D" id="3.90.1150.10">
    <property type="entry name" value="Aspartate Aminotransferase, domain 1"/>
    <property type="match status" value="1"/>
</dbReference>
<dbReference type="InterPro" id="IPR015421">
    <property type="entry name" value="PyrdxlP-dep_Trfase_major"/>
</dbReference>
<accession>A0A2M8D8W9</accession>
<evidence type="ECO:0000256" key="2">
    <source>
        <dbReference type="ARBA" id="ARBA00006490"/>
    </source>
</evidence>
<evidence type="ECO:0000256" key="8">
    <source>
        <dbReference type="ARBA" id="ARBA00050776"/>
    </source>
</evidence>
<dbReference type="Pfam" id="PF00266">
    <property type="entry name" value="Aminotran_5"/>
    <property type="match status" value="1"/>
</dbReference>
<evidence type="ECO:0000256" key="4">
    <source>
        <dbReference type="ARBA" id="ARBA00022723"/>
    </source>
</evidence>
<dbReference type="AlphaFoldDB" id="A0A2M8D8W9"/>
<proteinExistence type="inferred from homology"/>
<dbReference type="InterPro" id="IPR015424">
    <property type="entry name" value="PyrdxlP-dep_Trfase"/>
</dbReference>
<sequence length="415" mass="45246">MRNSPNHDLKRSSSDITRRQSTVDMRIYLDHAATTPVDNKVYATMKPFFSENFYNPSALYREGVVIRRAIEVARERIAKSLGCGIDEIIFTSGGTESDNLAIIGTIREYARTRAQIGKPHVITSAIEHPAILASCRSLVLGGEAEVTYIGVDARGIVNPKEVRDALCENTALVSVMHANNEIGTVQPIHAIAKIVRDWRRKKNSPYPYLHTDACQSVNYLDTNVARLGVDMLTLNGSKIYGPKGIGVLYIKRDVVIAPVIRGGGQEFGLRAGTENVPGIIGFAEALAITERLKEEEAARLAPLRDRLIAKITAAIPDSFLNGDAKERLPNNVNISIPRVDSERLIIELDARGIACSARSACKSAEDGSSHVIMALSAGTDGLSGVVRFTLGRATRQKDVDYTAEALNEILKRISV</sequence>
<dbReference type="GO" id="GO:0051536">
    <property type="term" value="F:iron-sulfur cluster binding"/>
    <property type="evidence" value="ECO:0007669"/>
    <property type="project" value="UniProtKB-KW"/>
</dbReference>
<keyword evidence="5" id="KW-0663">Pyridoxal phosphate</keyword>
<feature type="domain" description="Aminotransferase class V" evidence="9">
    <location>
        <begin position="27"/>
        <end position="401"/>
    </location>
</feature>
<keyword evidence="4" id="KW-0479">Metal-binding</keyword>
<dbReference type="GO" id="GO:0031071">
    <property type="term" value="F:cysteine desulfurase activity"/>
    <property type="evidence" value="ECO:0007669"/>
    <property type="project" value="UniProtKB-EC"/>
</dbReference>
<keyword evidence="6" id="KW-0408">Iron</keyword>
<dbReference type="EMBL" id="PFTM01000023">
    <property type="protein sequence ID" value="PJB83602.1"/>
    <property type="molecule type" value="Genomic_DNA"/>
</dbReference>
<evidence type="ECO:0000256" key="6">
    <source>
        <dbReference type="ARBA" id="ARBA00023004"/>
    </source>
</evidence>
<dbReference type="GO" id="GO:0046872">
    <property type="term" value="F:metal ion binding"/>
    <property type="evidence" value="ECO:0007669"/>
    <property type="project" value="UniProtKB-KW"/>
</dbReference>
<name>A0A2M8D8W9_9BACT</name>
<dbReference type="InterPro" id="IPR000192">
    <property type="entry name" value="Aminotrans_V_dom"/>
</dbReference>
<evidence type="ECO:0000313" key="10">
    <source>
        <dbReference type="EMBL" id="PJB83602.1"/>
    </source>
</evidence>
<evidence type="ECO:0000256" key="3">
    <source>
        <dbReference type="ARBA" id="ARBA00022679"/>
    </source>
</evidence>
<comment type="caution">
    <text evidence="10">The sequence shown here is derived from an EMBL/GenBank/DDBJ whole genome shotgun (WGS) entry which is preliminary data.</text>
</comment>
<evidence type="ECO:0000313" key="11">
    <source>
        <dbReference type="Proteomes" id="UP000229236"/>
    </source>
</evidence>
<keyword evidence="3" id="KW-0808">Transferase</keyword>
<evidence type="ECO:0000259" key="9">
    <source>
        <dbReference type="Pfam" id="PF00266"/>
    </source>
</evidence>
<gene>
    <name evidence="10" type="ORF">CO088_01080</name>
</gene>
<dbReference type="InterPro" id="IPR015422">
    <property type="entry name" value="PyrdxlP-dep_Trfase_small"/>
</dbReference>
<dbReference type="Proteomes" id="UP000229236">
    <property type="component" value="Unassembled WGS sequence"/>
</dbReference>
<evidence type="ECO:0000256" key="5">
    <source>
        <dbReference type="ARBA" id="ARBA00022898"/>
    </source>
</evidence>
<dbReference type="SUPFAM" id="SSF53383">
    <property type="entry name" value="PLP-dependent transferases"/>
    <property type="match status" value="1"/>
</dbReference>
<comment type="similarity">
    <text evidence="2">Belongs to the class-V pyridoxal-phosphate-dependent aminotransferase family. NifS/IscS subfamily.</text>
</comment>